<dbReference type="AlphaFoldDB" id="A0A0H5CAC1"/>
<reference evidence="2" key="1">
    <citation type="journal article" date="2015" name="J. Biotechnol.">
        <title>The structure of the Cyberlindnera jadinii genome and its relation to Candida utilis analyzed by the occurrence of single nucleotide polymorphisms.</title>
        <authorList>
            <person name="Rupp O."/>
            <person name="Brinkrolf K."/>
            <person name="Buerth C."/>
            <person name="Kunigo M."/>
            <person name="Schneider J."/>
            <person name="Jaenicke S."/>
            <person name="Goesmann A."/>
            <person name="Puehler A."/>
            <person name="Jaeger K.-E."/>
            <person name="Ernst J.F."/>
        </authorList>
    </citation>
    <scope>NUCLEOTIDE SEQUENCE [LARGE SCALE GENOMIC DNA]</scope>
    <source>
        <strain evidence="2">ATCC 18201 / CBS 1600 / BCRC 20928 / JCM 3617 / NBRC 0987 / NRRL Y-1542</strain>
    </source>
</reference>
<sequence>MSTSSIYSSVLSIYSDSSNEEAEPIASDLPTTFNPYSKSLWINTRGEVGNTTIKAINEKVTRENTRLYPERTHFPESYQFPKRTKSLDIRIEDSKREPSNDVYYIDDIVLEENQLLSRLRIAQIYRKYLHTKYAHILTSKMEYQVYSDSSNEEAEPIASDLPTTFNPYSKSLWINTRGEVGNTTIKAINEKITRENTRLYPERTHFTESYQFPKRTKSLDIRIEDSKHEPSDDVYYIDDIILEENQLLSRLRIAQLYRKYLHTKYAHILTSKMEYQVFGDLTSLIELSLTFVRLLQSHGIEALFSHIKELQKVRYPDPDALEGLMDTNVWDWLDECEFNTKMRLSYALNSPEKRLLEYLKIINSKLLTCDDQVRVTVLHDEKRALEGLIDSVSRTHEVETEDGLENLVSTFNRKHHSLTLLLQSFQQIGLPMLKFLQYQKNLTVKWERFMEYEDDCDERYIRSIYQSYLNKLGEQESTTHRMVVEFNERVLRALGMMLESCENIGKLIKRHKSTQQRKIENQILDELPDFISILAQFEEQVVLMYIQFVERWFCMMCDGKKLKIIGDNFDIIEMYAMSKYTTKQAMKEFKGIPESKVVRRLFGV</sequence>
<evidence type="ECO:0000313" key="2">
    <source>
        <dbReference type="Proteomes" id="UP000038830"/>
    </source>
</evidence>
<protein>
    <submittedName>
        <fullName evidence="1">Uncharacterized protein</fullName>
    </submittedName>
</protein>
<gene>
    <name evidence="1" type="ORF">BN1211_0225</name>
</gene>
<dbReference type="EMBL" id="CDQK01000001">
    <property type="protein sequence ID" value="CEP20384.1"/>
    <property type="molecule type" value="Genomic_DNA"/>
</dbReference>
<accession>A0A0H5CAC1</accession>
<proteinExistence type="predicted"/>
<evidence type="ECO:0000313" key="1">
    <source>
        <dbReference type="EMBL" id="CEP20384.1"/>
    </source>
</evidence>
<name>A0A0H5CAC1_CYBJN</name>
<organism evidence="1 2">
    <name type="scientific">Cyberlindnera jadinii (strain ATCC 18201 / CBS 1600 / BCRC 20928 / JCM 3617 / NBRC 0987 / NRRL Y-1542)</name>
    <name type="common">Torula yeast</name>
    <name type="synonym">Candida utilis</name>
    <dbReference type="NCBI Taxonomy" id="983966"/>
    <lineage>
        <taxon>Eukaryota</taxon>
        <taxon>Fungi</taxon>
        <taxon>Dikarya</taxon>
        <taxon>Ascomycota</taxon>
        <taxon>Saccharomycotina</taxon>
        <taxon>Saccharomycetes</taxon>
        <taxon>Phaffomycetales</taxon>
        <taxon>Phaffomycetaceae</taxon>
        <taxon>Cyberlindnera</taxon>
    </lineage>
</organism>
<dbReference type="Proteomes" id="UP000038830">
    <property type="component" value="Unassembled WGS sequence"/>
</dbReference>